<organism evidence="5 6">
    <name type="scientific">Apiospora phragmitis</name>
    <dbReference type="NCBI Taxonomy" id="2905665"/>
    <lineage>
        <taxon>Eukaryota</taxon>
        <taxon>Fungi</taxon>
        <taxon>Dikarya</taxon>
        <taxon>Ascomycota</taxon>
        <taxon>Pezizomycotina</taxon>
        <taxon>Sordariomycetes</taxon>
        <taxon>Xylariomycetidae</taxon>
        <taxon>Amphisphaeriales</taxon>
        <taxon>Apiosporaceae</taxon>
        <taxon>Apiospora</taxon>
    </lineage>
</organism>
<comment type="similarity">
    <text evidence="1">Belongs to the D-isomer specific 2-hydroxyacid dehydrogenase family.</text>
</comment>
<dbReference type="RefSeq" id="XP_066721765.1">
    <property type="nucleotide sequence ID" value="XM_066853624.1"/>
</dbReference>
<dbReference type="InterPro" id="IPR006140">
    <property type="entry name" value="D-isomer_DH_NAD-bd"/>
</dbReference>
<dbReference type="Proteomes" id="UP001480595">
    <property type="component" value="Unassembled WGS sequence"/>
</dbReference>
<gene>
    <name evidence="5" type="ORF">PG994_002215</name>
</gene>
<evidence type="ECO:0000259" key="4">
    <source>
        <dbReference type="Pfam" id="PF02826"/>
    </source>
</evidence>
<reference evidence="5 6" key="1">
    <citation type="submission" date="2023-01" db="EMBL/GenBank/DDBJ databases">
        <title>Analysis of 21 Apiospora genomes using comparative genomics revels a genus with tremendous synthesis potential of carbohydrate active enzymes and secondary metabolites.</title>
        <authorList>
            <person name="Sorensen T."/>
        </authorList>
    </citation>
    <scope>NUCLEOTIDE SEQUENCE [LARGE SCALE GENOMIC DNA]</scope>
    <source>
        <strain evidence="5 6">CBS 135458</strain>
    </source>
</reference>
<keyword evidence="6" id="KW-1185">Reference proteome</keyword>
<dbReference type="InterPro" id="IPR036291">
    <property type="entry name" value="NAD(P)-bd_dom_sf"/>
</dbReference>
<name>A0ABR1WVR6_9PEZI</name>
<sequence length="333" mass="36139">MMSRSGPRVMRTGVKLPNSIPPALRIRNAIPRRNLATSSGPPPKLAILDDYLGTSAAHFSHIPPSKLEITTFHDAIVPLDEAEHSRLVERLRPFDLISTHTWALLLALARNVAVDDTALKASGDGRGGLIHGSSSNFLPWQSGLATSLTGLQLGVVGLGRLGAAVARIAHLAWDMRVICWSENLTQAKADQAAVECGSSPDAGPGGSKTFRAVDKAELFRSADVVSIHYVLSSRSRGVVTAWDLKRMKPSALLTCSKGGGIRGAAMDVFDVEPLPRNSPWRRADYWGQDGRSNVLTTPHMGYVDSGLMNAWYAETAENVERWLNREELLHRLA</sequence>
<dbReference type="GeneID" id="92086687"/>
<evidence type="ECO:0000256" key="2">
    <source>
        <dbReference type="ARBA" id="ARBA00023002"/>
    </source>
</evidence>
<protein>
    <recommendedName>
        <fullName evidence="4">D-isomer specific 2-hydroxyacid dehydrogenase NAD-binding domain-containing protein</fullName>
    </recommendedName>
</protein>
<comment type="caution">
    <text evidence="5">The sequence shown here is derived from an EMBL/GenBank/DDBJ whole genome shotgun (WGS) entry which is preliminary data.</text>
</comment>
<dbReference type="SUPFAM" id="SSF51735">
    <property type="entry name" value="NAD(P)-binding Rossmann-fold domains"/>
    <property type="match status" value="1"/>
</dbReference>
<dbReference type="PANTHER" id="PTHR42789">
    <property type="entry name" value="D-ISOMER SPECIFIC 2-HYDROXYACID DEHYDROGENASE FAMILY PROTEIN (AFU_ORTHOLOGUE AFUA_6G10090)"/>
    <property type="match status" value="1"/>
</dbReference>
<dbReference type="InterPro" id="IPR050857">
    <property type="entry name" value="D-2-hydroxyacid_DH"/>
</dbReference>
<keyword evidence="3" id="KW-0520">NAD</keyword>
<evidence type="ECO:0000313" key="5">
    <source>
        <dbReference type="EMBL" id="KAK8087241.1"/>
    </source>
</evidence>
<evidence type="ECO:0000256" key="3">
    <source>
        <dbReference type="ARBA" id="ARBA00023027"/>
    </source>
</evidence>
<evidence type="ECO:0000256" key="1">
    <source>
        <dbReference type="ARBA" id="ARBA00005854"/>
    </source>
</evidence>
<evidence type="ECO:0000313" key="6">
    <source>
        <dbReference type="Proteomes" id="UP001480595"/>
    </source>
</evidence>
<accession>A0ABR1WVR6</accession>
<dbReference type="PANTHER" id="PTHR42789:SF1">
    <property type="entry name" value="D-ISOMER SPECIFIC 2-HYDROXYACID DEHYDROGENASE FAMILY PROTEIN (AFU_ORTHOLOGUE AFUA_6G10090)"/>
    <property type="match status" value="1"/>
</dbReference>
<dbReference type="Pfam" id="PF02826">
    <property type="entry name" value="2-Hacid_dh_C"/>
    <property type="match status" value="1"/>
</dbReference>
<dbReference type="EMBL" id="JAQQWL010000002">
    <property type="protein sequence ID" value="KAK8087241.1"/>
    <property type="molecule type" value="Genomic_DNA"/>
</dbReference>
<proteinExistence type="inferred from homology"/>
<dbReference type="Gene3D" id="3.40.50.720">
    <property type="entry name" value="NAD(P)-binding Rossmann-like Domain"/>
    <property type="match status" value="3"/>
</dbReference>
<keyword evidence="2" id="KW-0560">Oxidoreductase</keyword>
<feature type="domain" description="D-isomer specific 2-hydroxyacid dehydrogenase NAD-binding" evidence="4">
    <location>
        <begin position="141"/>
        <end position="301"/>
    </location>
</feature>